<dbReference type="Gene3D" id="3.40.50.300">
    <property type="entry name" value="P-loop containing nucleotide triphosphate hydrolases"/>
    <property type="match status" value="1"/>
</dbReference>
<comment type="similarity">
    <text evidence="2">Belongs to the TsaE family.</text>
</comment>
<dbReference type="EMBL" id="CP072801">
    <property type="protein sequence ID" value="QTR45337.1"/>
    <property type="molecule type" value="Genomic_DNA"/>
</dbReference>
<evidence type="ECO:0000256" key="4">
    <source>
        <dbReference type="ARBA" id="ARBA00022490"/>
    </source>
</evidence>
<dbReference type="Proteomes" id="UP000672039">
    <property type="component" value="Chromosome"/>
</dbReference>
<keyword evidence="8" id="KW-0067">ATP-binding</keyword>
<keyword evidence="6" id="KW-0479">Metal-binding</keyword>
<evidence type="ECO:0000256" key="7">
    <source>
        <dbReference type="ARBA" id="ARBA00022741"/>
    </source>
</evidence>
<evidence type="ECO:0000313" key="12">
    <source>
        <dbReference type="Proteomes" id="UP000672039"/>
    </source>
</evidence>
<evidence type="ECO:0000256" key="10">
    <source>
        <dbReference type="ARBA" id="ARBA00032441"/>
    </source>
</evidence>
<dbReference type="RefSeq" id="WP_210221754.1">
    <property type="nucleotide sequence ID" value="NZ_CP072801.1"/>
</dbReference>
<keyword evidence="4" id="KW-0963">Cytoplasm</keyword>
<keyword evidence="7" id="KW-0547">Nucleotide-binding</keyword>
<gene>
    <name evidence="11" type="primary">tsaE</name>
    <name evidence="11" type="ORF">J9253_15185</name>
</gene>
<sequence length="137" mass="15314">MKDWQRVADEAAMLATGAALAQRFPSGGLITLHGDLGAGKTTLVRGLLRALGHTGNVKSPTYTLVEPYHLEGRDVFHFDLYRLADAEELEYMGIRDYLRPDALCLIEWPEKAGGLLPEPDLRIHIRHCGDAREIFMK</sequence>
<dbReference type="InterPro" id="IPR027417">
    <property type="entry name" value="P-loop_NTPase"/>
</dbReference>
<comment type="subcellular location">
    <subcellularLocation>
        <location evidence="1">Cytoplasm</location>
    </subcellularLocation>
</comment>
<dbReference type="PANTHER" id="PTHR33540">
    <property type="entry name" value="TRNA THREONYLCARBAMOYLADENOSINE BIOSYNTHESIS PROTEIN TSAE"/>
    <property type="match status" value="1"/>
</dbReference>
<keyword evidence="12" id="KW-1185">Reference proteome</keyword>
<dbReference type="InterPro" id="IPR003442">
    <property type="entry name" value="T6A_TsaE"/>
</dbReference>
<name>A0ABX7WPM1_9GAMM</name>
<reference evidence="11 12" key="1">
    <citation type="submission" date="2021-04" db="EMBL/GenBank/DDBJ databases">
        <title>Genomics, taxonomy and metabolism of representatives of sulfur bacteria of the genus Thiothrix: Thiothrix fructosivorans QT, Thiothrix unzii A1T and three new species, Thiothrix subterranea sp. nov., Thiothrix litoralis sp. nov. and 'Candidatus Thiothrix anitrata' sp. nov.</title>
        <authorList>
            <person name="Ravin N.V."/>
            <person name="Smolyakov D."/>
            <person name="Rudenko T.S."/>
            <person name="Mardanov A.V."/>
            <person name="Beletsky A.V."/>
            <person name="Markov N.D."/>
            <person name="Fomenkov A.I."/>
            <person name="Roberts R.J."/>
            <person name="Karnachuk O.V."/>
            <person name="Novikov A."/>
            <person name="Grabovich M.Y."/>
        </authorList>
    </citation>
    <scope>NUCLEOTIDE SEQUENCE [LARGE SCALE GENOMIC DNA]</scope>
    <source>
        <strain evidence="11 12">AS</strain>
    </source>
</reference>
<organism evidence="11 12">
    <name type="scientific">Thiothrix litoralis</name>
    <dbReference type="NCBI Taxonomy" id="2891210"/>
    <lineage>
        <taxon>Bacteria</taxon>
        <taxon>Pseudomonadati</taxon>
        <taxon>Pseudomonadota</taxon>
        <taxon>Gammaproteobacteria</taxon>
        <taxon>Thiotrichales</taxon>
        <taxon>Thiotrichaceae</taxon>
        <taxon>Thiothrix</taxon>
    </lineage>
</organism>
<dbReference type="SUPFAM" id="SSF52540">
    <property type="entry name" value="P-loop containing nucleoside triphosphate hydrolases"/>
    <property type="match status" value="1"/>
</dbReference>
<evidence type="ECO:0000256" key="6">
    <source>
        <dbReference type="ARBA" id="ARBA00022723"/>
    </source>
</evidence>
<evidence type="ECO:0000256" key="1">
    <source>
        <dbReference type="ARBA" id="ARBA00004496"/>
    </source>
</evidence>
<keyword evidence="5" id="KW-0819">tRNA processing</keyword>
<proteinExistence type="inferred from homology"/>
<keyword evidence="9" id="KW-0460">Magnesium</keyword>
<evidence type="ECO:0000313" key="11">
    <source>
        <dbReference type="EMBL" id="QTR45337.1"/>
    </source>
</evidence>
<evidence type="ECO:0000256" key="5">
    <source>
        <dbReference type="ARBA" id="ARBA00022694"/>
    </source>
</evidence>
<accession>A0ABX7WPM1</accession>
<evidence type="ECO:0000256" key="8">
    <source>
        <dbReference type="ARBA" id="ARBA00022840"/>
    </source>
</evidence>
<evidence type="ECO:0000256" key="9">
    <source>
        <dbReference type="ARBA" id="ARBA00022842"/>
    </source>
</evidence>
<evidence type="ECO:0000256" key="2">
    <source>
        <dbReference type="ARBA" id="ARBA00007599"/>
    </source>
</evidence>
<evidence type="ECO:0000256" key="3">
    <source>
        <dbReference type="ARBA" id="ARBA00019010"/>
    </source>
</evidence>
<dbReference type="PANTHER" id="PTHR33540:SF2">
    <property type="entry name" value="TRNA THREONYLCARBAMOYLADENOSINE BIOSYNTHESIS PROTEIN TSAE"/>
    <property type="match status" value="1"/>
</dbReference>
<protein>
    <recommendedName>
        <fullName evidence="3">tRNA threonylcarbamoyladenosine biosynthesis protein TsaE</fullName>
    </recommendedName>
    <alternativeName>
        <fullName evidence="10">t(6)A37 threonylcarbamoyladenosine biosynthesis protein TsaE</fullName>
    </alternativeName>
</protein>
<dbReference type="Pfam" id="PF02367">
    <property type="entry name" value="TsaE"/>
    <property type="match status" value="1"/>
</dbReference>
<dbReference type="NCBIfam" id="TIGR00150">
    <property type="entry name" value="T6A_YjeE"/>
    <property type="match status" value="1"/>
</dbReference>